<dbReference type="STRING" id="1447782.SAMN05444417_1145"/>
<dbReference type="RefSeq" id="WP_073326849.1">
    <property type="nucleotide sequence ID" value="NZ_FQYO01000002.1"/>
</dbReference>
<keyword evidence="2" id="KW-0238">DNA-binding</keyword>
<dbReference type="PROSITE" id="PS50943">
    <property type="entry name" value="HTH_CROC1"/>
    <property type="match status" value="1"/>
</dbReference>
<dbReference type="AlphaFoldDB" id="A0A1M6CDX4"/>
<dbReference type="Gene3D" id="1.10.260.40">
    <property type="entry name" value="lambda repressor-like DNA-binding domains"/>
    <property type="match status" value="1"/>
</dbReference>
<dbReference type="Pfam" id="PF01381">
    <property type="entry name" value="HTH_3"/>
    <property type="match status" value="1"/>
</dbReference>
<reference evidence="5 6" key="1">
    <citation type="submission" date="2016-11" db="EMBL/GenBank/DDBJ databases">
        <authorList>
            <person name="Jaros S."/>
            <person name="Januszkiewicz K."/>
            <person name="Wedrychowicz H."/>
        </authorList>
    </citation>
    <scope>NUCLEOTIDE SEQUENCE [LARGE SCALE GENOMIC DNA]</scope>
    <source>
        <strain evidence="5 6">DSM 100565</strain>
    </source>
</reference>
<accession>A0A1M6CDX4</accession>
<dbReference type="InterPro" id="IPR001387">
    <property type="entry name" value="Cro/C1-type_HTH"/>
</dbReference>
<feature type="domain" description="HTH cro/C1-type" evidence="4">
    <location>
        <begin position="23"/>
        <end position="73"/>
    </location>
</feature>
<keyword evidence="6" id="KW-1185">Reference proteome</keyword>
<evidence type="ECO:0000259" key="4">
    <source>
        <dbReference type="PROSITE" id="PS50943"/>
    </source>
</evidence>
<evidence type="ECO:0000313" key="5">
    <source>
        <dbReference type="EMBL" id="SHI59245.1"/>
    </source>
</evidence>
<dbReference type="SMART" id="SM00530">
    <property type="entry name" value="HTH_XRE"/>
    <property type="match status" value="1"/>
</dbReference>
<sequence>MTETTDWYSDETATLGDRISGGREALGIDQEELARRIGVRLDTLRKWEEDRAEPRANRVQMLAGILGVSLSWLLTGKGEGPDAPHEAELPADVVKLLDEMRTLHSQIARASTRLGQVEKALRRRLREG</sequence>
<gene>
    <name evidence="5" type="ORF">SAMN05444417_1145</name>
</gene>
<keyword evidence="1" id="KW-0805">Transcription regulation</keyword>
<dbReference type="Proteomes" id="UP000184292">
    <property type="component" value="Unassembled WGS sequence"/>
</dbReference>
<dbReference type="PANTHER" id="PTHR40661">
    <property type="match status" value="1"/>
</dbReference>
<evidence type="ECO:0000313" key="6">
    <source>
        <dbReference type="Proteomes" id="UP000184292"/>
    </source>
</evidence>
<evidence type="ECO:0000256" key="1">
    <source>
        <dbReference type="ARBA" id="ARBA00023015"/>
    </source>
</evidence>
<dbReference type="CDD" id="cd00093">
    <property type="entry name" value="HTH_XRE"/>
    <property type="match status" value="1"/>
</dbReference>
<dbReference type="PANTHER" id="PTHR40661:SF3">
    <property type="entry name" value="FELS-1 PROPHAGE TRANSCRIPTIONAL REGULATOR"/>
    <property type="match status" value="1"/>
</dbReference>
<name>A0A1M6CDX4_9RHOB</name>
<organism evidence="5 6">
    <name type="scientific">Wenxinia saemankumensis</name>
    <dbReference type="NCBI Taxonomy" id="1447782"/>
    <lineage>
        <taxon>Bacteria</taxon>
        <taxon>Pseudomonadati</taxon>
        <taxon>Pseudomonadota</taxon>
        <taxon>Alphaproteobacteria</taxon>
        <taxon>Rhodobacterales</taxon>
        <taxon>Roseobacteraceae</taxon>
        <taxon>Wenxinia</taxon>
    </lineage>
</organism>
<protein>
    <submittedName>
        <fullName evidence="5">Transcriptional regulator, XRE family</fullName>
    </submittedName>
</protein>
<evidence type="ECO:0000256" key="3">
    <source>
        <dbReference type="ARBA" id="ARBA00023163"/>
    </source>
</evidence>
<evidence type="ECO:0000256" key="2">
    <source>
        <dbReference type="ARBA" id="ARBA00023125"/>
    </source>
</evidence>
<dbReference type="OrthoDB" id="5659783at2"/>
<keyword evidence="3" id="KW-0804">Transcription</keyword>
<dbReference type="GO" id="GO:0003677">
    <property type="term" value="F:DNA binding"/>
    <property type="evidence" value="ECO:0007669"/>
    <property type="project" value="UniProtKB-KW"/>
</dbReference>
<dbReference type="EMBL" id="FQYO01000002">
    <property type="protein sequence ID" value="SHI59245.1"/>
    <property type="molecule type" value="Genomic_DNA"/>
</dbReference>
<dbReference type="InterPro" id="IPR010982">
    <property type="entry name" value="Lambda_DNA-bd_dom_sf"/>
</dbReference>
<proteinExistence type="predicted"/>
<dbReference type="SUPFAM" id="SSF47413">
    <property type="entry name" value="lambda repressor-like DNA-binding domains"/>
    <property type="match status" value="1"/>
</dbReference>